<gene>
    <name evidence="8" type="ORF">AXF42_Ash015820</name>
</gene>
<evidence type="ECO:0000256" key="5">
    <source>
        <dbReference type="ARBA" id="ARBA00023034"/>
    </source>
</evidence>
<dbReference type="GO" id="GO:0010417">
    <property type="term" value="P:glucuronoxylan biosynthetic process"/>
    <property type="evidence" value="ECO:0007669"/>
    <property type="project" value="TreeGrafter"/>
</dbReference>
<dbReference type="InterPro" id="IPR004263">
    <property type="entry name" value="Exostosin"/>
</dbReference>
<dbReference type="EMBL" id="KZ452995">
    <property type="protein sequence ID" value="PKA48057.1"/>
    <property type="molecule type" value="Genomic_DNA"/>
</dbReference>
<keyword evidence="5" id="KW-0333">Golgi apparatus</keyword>
<name>A0A2H9ZXQ1_9ASPA</name>
<evidence type="ECO:0000256" key="4">
    <source>
        <dbReference type="ARBA" id="ARBA00022968"/>
    </source>
</evidence>
<dbReference type="PANTHER" id="PTHR11062">
    <property type="entry name" value="EXOSTOSIN HEPARAN SULFATE GLYCOSYLTRANSFERASE -RELATED"/>
    <property type="match status" value="1"/>
</dbReference>
<comment type="similarity">
    <text evidence="2">Belongs to the glycosyltransferase 47 family.</text>
</comment>
<evidence type="ECO:0000259" key="7">
    <source>
        <dbReference type="Pfam" id="PF03016"/>
    </source>
</evidence>
<keyword evidence="9" id="KW-1185">Reference proteome</keyword>
<sequence>MATPISRLFPHHHTTANATVSTTVAAGSRYSKTMKLLSRRSSTEKPLHHQRLKRSYRWLLWLSLSIYLFFSSSTPSFLPSPISRRSLSPAPPSLKIYIYDLPPEFNRRWLSNPRCASHLFAAEVALHEALVHSSVRGLDPFEADFFFVPVYVSCNFSTANGFPSLGHARPLLSAAQELISKDFPFWNRSKGADHIFVASHDYGACFHAMEDVAIADGIPEFLKNSILLQTFGLITPHVCQEAEHVLIPPYIPPDIDSWPAPETAKRDIFAFFRGKMEVHPKNISGRFYSRKVRTQIWNGFSGNRRFVLRRHRFDGYQSEIARSVFCLCPLGWAPWSPRLVESVALGCVPVIIADGIRLPFPEAVPWPDISLTVAERDVAGLETLLDLVAATNLSVIQRRLWDPAVRRALLFHRQSVVYGDATWHVLRALEGKVHRRSWRQRRHERRRRPQSHSPMGEMW</sequence>
<keyword evidence="3" id="KW-0328">Glycosyltransferase</keyword>
<dbReference type="Proteomes" id="UP000236161">
    <property type="component" value="Unassembled WGS sequence"/>
</dbReference>
<comment type="subcellular location">
    <subcellularLocation>
        <location evidence="1">Golgi apparatus membrane</location>
        <topology evidence="1">Single-pass type II membrane protein</topology>
    </subcellularLocation>
</comment>
<feature type="compositionally biased region" description="Basic residues" evidence="6">
    <location>
        <begin position="439"/>
        <end position="450"/>
    </location>
</feature>
<evidence type="ECO:0000313" key="8">
    <source>
        <dbReference type="EMBL" id="PKA48057.1"/>
    </source>
</evidence>
<keyword evidence="8" id="KW-0808">Transferase</keyword>
<dbReference type="GO" id="GO:0016757">
    <property type="term" value="F:glycosyltransferase activity"/>
    <property type="evidence" value="ECO:0007669"/>
    <property type="project" value="UniProtKB-KW"/>
</dbReference>
<evidence type="ECO:0000256" key="1">
    <source>
        <dbReference type="ARBA" id="ARBA00004323"/>
    </source>
</evidence>
<dbReference type="GO" id="GO:0000139">
    <property type="term" value="C:Golgi membrane"/>
    <property type="evidence" value="ECO:0007669"/>
    <property type="project" value="UniProtKB-SubCell"/>
</dbReference>
<evidence type="ECO:0000256" key="3">
    <source>
        <dbReference type="ARBA" id="ARBA00022676"/>
    </source>
</evidence>
<dbReference type="OrthoDB" id="1924787at2759"/>
<feature type="region of interest" description="Disordered" evidence="6">
    <location>
        <begin position="439"/>
        <end position="459"/>
    </location>
</feature>
<evidence type="ECO:0000313" key="9">
    <source>
        <dbReference type="Proteomes" id="UP000236161"/>
    </source>
</evidence>
<dbReference type="PANTHER" id="PTHR11062:SF229">
    <property type="entry name" value="GLUCURONOXYLAN GLUCURONOSYLTRANSFERASE IRX7-RELATED"/>
    <property type="match status" value="1"/>
</dbReference>
<protein>
    <submittedName>
        <fullName evidence="8">Putative glucuronosyltransferase</fullName>
    </submittedName>
</protein>
<proteinExistence type="inferred from homology"/>
<feature type="domain" description="Exostosin GT47" evidence="7">
    <location>
        <begin position="92"/>
        <end position="385"/>
    </location>
</feature>
<dbReference type="AlphaFoldDB" id="A0A2H9ZXQ1"/>
<evidence type="ECO:0000256" key="2">
    <source>
        <dbReference type="ARBA" id="ARBA00010271"/>
    </source>
</evidence>
<accession>A0A2H9ZXQ1</accession>
<organism evidence="8 9">
    <name type="scientific">Apostasia shenzhenica</name>
    <dbReference type="NCBI Taxonomy" id="1088818"/>
    <lineage>
        <taxon>Eukaryota</taxon>
        <taxon>Viridiplantae</taxon>
        <taxon>Streptophyta</taxon>
        <taxon>Embryophyta</taxon>
        <taxon>Tracheophyta</taxon>
        <taxon>Spermatophyta</taxon>
        <taxon>Magnoliopsida</taxon>
        <taxon>Liliopsida</taxon>
        <taxon>Asparagales</taxon>
        <taxon>Orchidaceae</taxon>
        <taxon>Apostasioideae</taxon>
        <taxon>Apostasia</taxon>
    </lineage>
</organism>
<dbReference type="STRING" id="1088818.A0A2H9ZXQ1"/>
<reference evidence="8 9" key="1">
    <citation type="journal article" date="2017" name="Nature">
        <title>The Apostasia genome and the evolution of orchids.</title>
        <authorList>
            <person name="Zhang G.Q."/>
            <person name="Liu K.W."/>
            <person name="Li Z."/>
            <person name="Lohaus R."/>
            <person name="Hsiao Y.Y."/>
            <person name="Niu S.C."/>
            <person name="Wang J.Y."/>
            <person name="Lin Y.C."/>
            <person name="Xu Q."/>
            <person name="Chen L.J."/>
            <person name="Yoshida K."/>
            <person name="Fujiwara S."/>
            <person name="Wang Z.W."/>
            <person name="Zhang Y.Q."/>
            <person name="Mitsuda N."/>
            <person name="Wang M."/>
            <person name="Liu G.H."/>
            <person name="Pecoraro L."/>
            <person name="Huang H.X."/>
            <person name="Xiao X.J."/>
            <person name="Lin M."/>
            <person name="Wu X.Y."/>
            <person name="Wu W.L."/>
            <person name="Chen Y.Y."/>
            <person name="Chang S.B."/>
            <person name="Sakamoto S."/>
            <person name="Ohme-Takagi M."/>
            <person name="Yagi M."/>
            <person name="Zeng S.J."/>
            <person name="Shen C.Y."/>
            <person name="Yeh C.M."/>
            <person name="Luo Y.B."/>
            <person name="Tsai W.C."/>
            <person name="Van de Peer Y."/>
            <person name="Liu Z.J."/>
        </authorList>
    </citation>
    <scope>NUCLEOTIDE SEQUENCE [LARGE SCALE GENOMIC DNA]</scope>
    <source>
        <strain evidence="9">cv. Shenzhen</strain>
        <tissue evidence="8">Stem</tissue>
    </source>
</reference>
<dbReference type="Pfam" id="PF03016">
    <property type="entry name" value="Exostosin_GT47"/>
    <property type="match status" value="1"/>
</dbReference>
<keyword evidence="4" id="KW-0812">Transmembrane</keyword>
<evidence type="ECO:0000256" key="6">
    <source>
        <dbReference type="SAM" id="MobiDB-lite"/>
    </source>
</evidence>
<dbReference type="InterPro" id="IPR040911">
    <property type="entry name" value="Exostosin_GT47"/>
</dbReference>
<keyword evidence="4" id="KW-0735">Signal-anchor</keyword>